<protein>
    <submittedName>
        <fullName evidence="1">Uncharacterized protein</fullName>
    </submittedName>
</protein>
<comment type="caution">
    <text evidence="1">The sequence shown here is derived from an EMBL/GenBank/DDBJ whole genome shotgun (WGS) entry which is preliminary data.</text>
</comment>
<evidence type="ECO:0000313" key="1">
    <source>
        <dbReference type="EMBL" id="KAJ9060614.1"/>
    </source>
</evidence>
<name>A0ACC2SEB8_9FUNG</name>
<reference evidence="1" key="1">
    <citation type="submission" date="2022-04" db="EMBL/GenBank/DDBJ databases">
        <title>Genome of the entomopathogenic fungus Entomophthora muscae.</title>
        <authorList>
            <person name="Elya C."/>
            <person name="Lovett B.R."/>
            <person name="Lee E."/>
            <person name="Macias A.M."/>
            <person name="Hajek A.E."/>
            <person name="De Bivort B.L."/>
            <person name="Kasson M.T."/>
            <person name="De Fine Licht H.H."/>
            <person name="Stajich J.E."/>
        </authorList>
    </citation>
    <scope>NUCLEOTIDE SEQUENCE</scope>
    <source>
        <strain evidence="1">Berkeley</strain>
    </source>
</reference>
<organism evidence="1 2">
    <name type="scientific">Entomophthora muscae</name>
    <dbReference type="NCBI Taxonomy" id="34485"/>
    <lineage>
        <taxon>Eukaryota</taxon>
        <taxon>Fungi</taxon>
        <taxon>Fungi incertae sedis</taxon>
        <taxon>Zoopagomycota</taxon>
        <taxon>Entomophthoromycotina</taxon>
        <taxon>Entomophthoromycetes</taxon>
        <taxon>Entomophthorales</taxon>
        <taxon>Entomophthoraceae</taxon>
        <taxon>Entomophthora</taxon>
    </lineage>
</organism>
<dbReference type="Proteomes" id="UP001165960">
    <property type="component" value="Unassembled WGS sequence"/>
</dbReference>
<accession>A0ACC2SEB8</accession>
<sequence>MKFFGIIACATSLVLGLPLLERRTFHCHGCNQGQSSSSLMESTSNNNNNNNNNNIVIPMFGGGGGGGSSSSSAAAAGGGGGGYYPPPNYGGGGGGGGAPGGVQIVNQFESSPVQNGYSSANNMAGAGASQGQAQGMGGLFGGGGFPPLPPFFMDPPGFGPMGPLPWGRQWTSSLPGQHMDINTTNKQLKLQVHKIHCTNLKILESFLANYLTLGLNS</sequence>
<dbReference type="EMBL" id="QTSX02005158">
    <property type="protein sequence ID" value="KAJ9060614.1"/>
    <property type="molecule type" value="Genomic_DNA"/>
</dbReference>
<evidence type="ECO:0000313" key="2">
    <source>
        <dbReference type="Proteomes" id="UP001165960"/>
    </source>
</evidence>
<proteinExistence type="predicted"/>
<keyword evidence="2" id="KW-1185">Reference proteome</keyword>
<gene>
    <name evidence="1" type="ORF">DSO57_1028980</name>
</gene>